<evidence type="ECO:0000313" key="2">
    <source>
        <dbReference type="EMBL" id="KRL85540.1"/>
    </source>
</evidence>
<feature type="compositionally biased region" description="Basic and acidic residues" evidence="1">
    <location>
        <begin position="31"/>
        <end position="61"/>
    </location>
</feature>
<keyword evidence="3" id="KW-1185">Reference proteome</keyword>
<dbReference type="PATRIC" id="fig|1423783.4.peg.1751"/>
<dbReference type="NCBIfam" id="NF040897">
    <property type="entry name" value="SPJ_0845_Nterm"/>
    <property type="match status" value="1"/>
</dbReference>
<dbReference type="OrthoDB" id="2325514at2"/>
<dbReference type="InterPro" id="IPR047909">
    <property type="entry name" value="SPJ_0845-like_N"/>
</dbReference>
<protein>
    <submittedName>
        <fullName evidence="2">Uncharacterized protein</fullName>
    </submittedName>
</protein>
<accession>A0A0R1TZ57</accession>
<sequence>MGLKVNRQNDMDKLFDKFASLPDVDLGTDTIDSKKKAEEAARKRAYEQIDRKQSQKKDDKD</sequence>
<name>A0A0R1TZ57_9LACO</name>
<evidence type="ECO:0000313" key="3">
    <source>
        <dbReference type="Proteomes" id="UP000051922"/>
    </source>
</evidence>
<dbReference type="EMBL" id="AZFJ01000052">
    <property type="protein sequence ID" value="KRL85540.1"/>
    <property type="molecule type" value="Genomic_DNA"/>
</dbReference>
<reference evidence="2 3" key="1">
    <citation type="journal article" date="2015" name="Genome Announc.">
        <title>Expanding the biotechnology potential of lactobacilli through comparative genomics of 213 strains and associated genera.</title>
        <authorList>
            <person name="Sun Z."/>
            <person name="Harris H.M."/>
            <person name="McCann A."/>
            <person name="Guo C."/>
            <person name="Argimon S."/>
            <person name="Zhang W."/>
            <person name="Yang X."/>
            <person name="Jeffery I.B."/>
            <person name="Cooney J.C."/>
            <person name="Kagawa T.F."/>
            <person name="Liu W."/>
            <person name="Song Y."/>
            <person name="Salvetti E."/>
            <person name="Wrobel A."/>
            <person name="Rasinkangas P."/>
            <person name="Parkhill J."/>
            <person name="Rea M.C."/>
            <person name="O'Sullivan O."/>
            <person name="Ritari J."/>
            <person name="Douillard F.P."/>
            <person name="Paul Ross R."/>
            <person name="Yang R."/>
            <person name="Briner A.E."/>
            <person name="Felis G.E."/>
            <person name="de Vos W.M."/>
            <person name="Barrangou R."/>
            <person name="Klaenhammer T.R."/>
            <person name="Caufield P.W."/>
            <person name="Cui Y."/>
            <person name="Zhang H."/>
            <person name="O'Toole P.W."/>
        </authorList>
    </citation>
    <scope>NUCLEOTIDE SEQUENCE [LARGE SCALE GENOMIC DNA]</scope>
    <source>
        <strain evidence="2 3">DSM 15945</strain>
    </source>
</reference>
<evidence type="ECO:0000256" key="1">
    <source>
        <dbReference type="SAM" id="MobiDB-lite"/>
    </source>
</evidence>
<gene>
    <name evidence="2" type="ORF">FC50_GL001709</name>
</gene>
<dbReference type="RefSeq" id="WP_056956971.1">
    <property type="nucleotide sequence ID" value="NZ_AZFJ01000052.1"/>
</dbReference>
<dbReference type="STRING" id="1423783.FC50_GL001709"/>
<comment type="caution">
    <text evidence="2">The sequence shown here is derived from an EMBL/GenBank/DDBJ whole genome shotgun (WGS) entry which is preliminary data.</text>
</comment>
<organism evidence="2 3">
    <name type="scientific">Lacticaseibacillus pantheris DSM 15945 = JCM 12539 = NBRC 106106</name>
    <dbReference type="NCBI Taxonomy" id="1423783"/>
    <lineage>
        <taxon>Bacteria</taxon>
        <taxon>Bacillati</taxon>
        <taxon>Bacillota</taxon>
        <taxon>Bacilli</taxon>
        <taxon>Lactobacillales</taxon>
        <taxon>Lactobacillaceae</taxon>
        <taxon>Lacticaseibacillus</taxon>
    </lineage>
</organism>
<proteinExistence type="predicted"/>
<dbReference type="AlphaFoldDB" id="A0A0R1TZ57"/>
<feature type="region of interest" description="Disordered" evidence="1">
    <location>
        <begin position="23"/>
        <end position="61"/>
    </location>
</feature>
<dbReference type="Proteomes" id="UP000051922">
    <property type="component" value="Unassembled WGS sequence"/>
</dbReference>